<accession>A0ACD5T703</accession>
<dbReference type="Proteomes" id="UP001732700">
    <property type="component" value="Chromosome 1A"/>
</dbReference>
<reference evidence="1" key="2">
    <citation type="submission" date="2025-09" db="UniProtKB">
        <authorList>
            <consortium name="EnsemblPlants"/>
        </authorList>
    </citation>
    <scope>IDENTIFICATION</scope>
</reference>
<dbReference type="EnsemblPlants" id="AVESA.00010b.r2.1AG0003010.1">
    <property type="protein sequence ID" value="AVESA.00010b.r2.1AG0003010.1.CDS.1"/>
    <property type="gene ID" value="AVESA.00010b.r2.1AG0003010"/>
</dbReference>
<evidence type="ECO:0000313" key="1">
    <source>
        <dbReference type="EnsemblPlants" id="AVESA.00010b.r2.1AG0003010.1.CDS.1"/>
    </source>
</evidence>
<protein>
    <submittedName>
        <fullName evidence="1">Uncharacterized protein</fullName>
    </submittedName>
</protein>
<sequence length="492" mass="52081">MGHFAFGWQHGMDPAVASSLAGALPLPSAQGVAAMTNGAGQSYCVDPSMCTPVLPSVPPTVAEAEAARRRQEGENAAIHLVNLLVACARAIQEGDYAAAAGNLTEARMGLGTTVTTAAGIGRVLSHFAAALAQRLFPASPSHTVAASSAEHAGELYRQFYEAGPYLKFAHFTANQAILEAFDGCDYVHIVDLAIMEGVQWPALIQTLSLRPGGPPSLRITGLGPAMAELKEVGLRLGELARAVNVPFAFSAITCDSLDALQPWMFQVVPGEALAVNSICQLHRLLVDPDAASTSLPSPIDAVLGWVAAMQPKVVTVVEQEANHNRPTLVERFVNALYYYAAVFDSMEAMSAHRGTFAAGGLGAEAYLQREIFDIVCGEGSGRVERHEQLDLWYQRLWRAGLAQVQLGPCATQQATALLRTFAGAGYHVQEVAGCLTLMWHNEALFTASVWRAVPTNTAAGGGMVDEQDYNRKSSSECSGGHQEAAPGGIAMP</sequence>
<organism evidence="1 2">
    <name type="scientific">Avena sativa</name>
    <name type="common">Oat</name>
    <dbReference type="NCBI Taxonomy" id="4498"/>
    <lineage>
        <taxon>Eukaryota</taxon>
        <taxon>Viridiplantae</taxon>
        <taxon>Streptophyta</taxon>
        <taxon>Embryophyta</taxon>
        <taxon>Tracheophyta</taxon>
        <taxon>Spermatophyta</taxon>
        <taxon>Magnoliopsida</taxon>
        <taxon>Liliopsida</taxon>
        <taxon>Poales</taxon>
        <taxon>Poaceae</taxon>
        <taxon>BOP clade</taxon>
        <taxon>Pooideae</taxon>
        <taxon>Poodae</taxon>
        <taxon>Poeae</taxon>
        <taxon>Poeae Chloroplast Group 1 (Aveneae type)</taxon>
        <taxon>Aveninae</taxon>
        <taxon>Avena</taxon>
    </lineage>
</organism>
<proteinExistence type="predicted"/>
<keyword evidence="2" id="KW-1185">Reference proteome</keyword>
<evidence type="ECO:0000313" key="2">
    <source>
        <dbReference type="Proteomes" id="UP001732700"/>
    </source>
</evidence>
<name>A0ACD5T703_AVESA</name>
<reference evidence="1" key="1">
    <citation type="submission" date="2021-05" db="EMBL/GenBank/DDBJ databases">
        <authorList>
            <person name="Scholz U."/>
            <person name="Mascher M."/>
            <person name="Fiebig A."/>
        </authorList>
    </citation>
    <scope>NUCLEOTIDE SEQUENCE [LARGE SCALE GENOMIC DNA]</scope>
</reference>